<dbReference type="PRINTS" id="PR00727">
    <property type="entry name" value="LEADERPTASE"/>
</dbReference>
<dbReference type="PANTHER" id="PTHR43390:SF1">
    <property type="entry name" value="CHLOROPLAST PROCESSING PEPTIDASE"/>
    <property type="match status" value="1"/>
</dbReference>
<dbReference type="InterPro" id="IPR000223">
    <property type="entry name" value="Pept_S26A_signal_pept_1"/>
</dbReference>
<dbReference type="SUPFAM" id="SSF51306">
    <property type="entry name" value="LexA/Signal peptidase"/>
    <property type="match status" value="1"/>
</dbReference>
<dbReference type="EC" id="3.4.21.89" evidence="3 7"/>
<dbReference type="EMBL" id="JBANFI010000004">
    <property type="protein sequence ID" value="MFK7161113.1"/>
    <property type="molecule type" value="Genomic_DNA"/>
</dbReference>
<sequence>MDFSLVLVLATLFSGVVWALDRWVLRRQRAAVQAEGKKAEPGLVVEYSVSFFPVLALVLVLRSFLYEPFQIPSGSMLPTLKIGDFILVNKYNYGVRLPVIHTEVIPVGRPELGDVAVFRYPLDPRLNYIKRVVGVPGDRIAYRNKELIVNGLPVERQLLERHPREAPSEWLWQEQLGEVSHQVYNFPERYYDFPEVEVPEGFYLVMGDNRDHSNDSRFWCEGQPHAEQGCLIIPEYFNQRGEPLVMGFVPEEALVGQAVAVWMHWTGFFNLPSFRDVRLIK</sequence>
<keyword evidence="7" id="KW-1133">Transmembrane helix</keyword>
<evidence type="ECO:0000256" key="6">
    <source>
        <dbReference type="ARBA" id="ARBA00022801"/>
    </source>
</evidence>
<dbReference type="NCBIfam" id="TIGR02227">
    <property type="entry name" value="sigpep_I_bact"/>
    <property type="match status" value="1"/>
</dbReference>
<evidence type="ECO:0000256" key="2">
    <source>
        <dbReference type="ARBA" id="ARBA00009370"/>
    </source>
</evidence>
<dbReference type="RefSeq" id="WP_405339521.1">
    <property type="nucleotide sequence ID" value="NZ_JBANFI010000004.1"/>
</dbReference>
<comment type="subcellular location">
    <subcellularLocation>
        <location evidence="8">Membrane</location>
        <topology evidence="8">Multi-pass membrane protein</topology>
    </subcellularLocation>
</comment>
<dbReference type="Proteomes" id="UP001621714">
    <property type="component" value="Unassembled WGS sequence"/>
</dbReference>
<evidence type="ECO:0000313" key="10">
    <source>
        <dbReference type="EMBL" id="MFK7161113.1"/>
    </source>
</evidence>
<evidence type="ECO:0000256" key="7">
    <source>
        <dbReference type="RuleBase" id="RU003993"/>
    </source>
</evidence>
<keyword evidence="7" id="KW-0472">Membrane</keyword>
<dbReference type="PANTHER" id="PTHR43390">
    <property type="entry name" value="SIGNAL PEPTIDASE I"/>
    <property type="match status" value="1"/>
</dbReference>
<comment type="caution">
    <text evidence="10">The sequence shown here is derived from an EMBL/GenBank/DDBJ whole genome shotgun (WGS) entry which is preliminary data.</text>
</comment>
<comment type="caution">
    <text evidence="8">Lacks conserved residue(s) required for the propagation of feature annotation.</text>
</comment>
<keyword evidence="6 7" id="KW-0378">Hydrolase</keyword>
<evidence type="ECO:0000256" key="8">
    <source>
        <dbReference type="RuleBase" id="RU362042"/>
    </source>
</evidence>
<protein>
    <recommendedName>
        <fullName evidence="4 7">Signal peptidase I</fullName>
        <ecNumber evidence="3 7">3.4.21.89</ecNumber>
    </recommendedName>
</protein>
<dbReference type="PROSITE" id="PS00760">
    <property type="entry name" value="SPASE_I_2"/>
    <property type="match status" value="1"/>
</dbReference>
<feature type="transmembrane region" description="Helical" evidence="7">
    <location>
        <begin position="43"/>
        <end position="65"/>
    </location>
</feature>
<gene>
    <name evidence="10" type="primary">lepB</name>
    <name evidence="10" type="ORF">V6U78_08700</name>
</gene>
<dbReference type="Pfam" id="PF10502">
    <property type="entry name" value="Peptidase_S26"/>
    <property type="match status" value="1"/>
</dbReference>
<dbReference type="PROSITE" id="PS00501">
    <property type="entry name" value="SPASE_I_1"/>
    <property type="match status" value="1"/>
</dbReference>
<dbReference type="InterPro" id="IPR019757">
    <property type="entry name" value="Pept_S26A_signal_pept_1_Lys-AS"/>
</dbReference>
<name>A0ABW8PXU0_9GAMM</name>
<feature type="domain" description="Peptidase S26" evidence="9">
    <location>
        <begin position="45"/>
        <end position="262"/>
    </location>
</feature>
<dbReference type="CDD" id="cd06530">
    <property type="entry name" value="S26_SPase_I"/>
    <property type="match status" value="1"/>
</dbReference>
<dbReference type="Gene3D" id="2.10.109.10">
    <property type="entry name" value="Umud Fragment, subunit A"/>
    <property type="match status" value="1"/>
</dbReference>
<dbReference type="InterPro" id="IPR036286">
    <property type="entry name" value="LexA/Signal_pep-like_sf"/>
</dbReference>
<keyword evidence="7" id="KW-0812">Transmembrane</keyword>
<reference evidence="10 11" key="1">
    <citation type="submission" date="2024-02" db="EMBL/GenBank/DDBJ databases">
        <title>Marinospirillum sp. MEB 164 isolated from Lonar lake sediment.</title>
        <authorList>
            <person name="Joshi A."/>
            <person name="Thite S."/>
        </authorList>
    </citation>
    <scope>NUCLEOTIDE SEQUENCE [LARGE SCALE GENOMIC DNA]</scope>
    <source>
        <strain evidence="10 11">MEB164</strain>
    </source>
</reference>
<dbReference type="InterPro" id="IPR019756">
    <property type="entry name" value="Pept_S26A_signal_pept_1_Ser-AS"/>
</dbReference>
<organism evidence="10 11">
    <name type="scientific">Marinospirillum alkalitolerans</name>
    <dbReference type="NCBI Taxonomy" id="3123374"/>
    <lineage>
        <taxon>Bacteria</taxon>
        <taxon>Pseudomonadati</taxon>
        <taxon>Pseudomonadota</taxon>
        <taxon>Gammaproteobacteria</taxon>
        <taxon>Oceanospirillales</taxon>
        <taxon>Oceanospirillaceae</taxon>
        <taxon>Marinospirillum</taxon>
    </lineage>
</organism>
<dbReference type="InterPro" id="IPR019758">
    <property type="entry name" value="Pept_S26A_signal_pept_1_CS"/>
</dbReference>
<keyword evidence="11" id="KW-1185">Reference proteome</keyword>
<evidence type="ECO:0000256" key="1">
    <source>
        <dbReference type="ARBA" id="ARBA00000677"/>
    </source>
</evidence>
<comment type="similarity">
    <text evidence="2 8">Belongs to the peptidase S26 family.</text>
</comment>
<dbReference type="InterPro" id="IPR019533">
    <property type="entry name" value="Peptidase_S26"/>
</dbReference>
<comment type="catalytic activity">
    <reaction evidence="1 7">
        <text>Cleavage of hydrophobic, N-terminal signal or leader sequences from secreted and periplasmic proteins.</text>
        <dbReference type="EC" id="3.4.21.89"/>
    </reaction>
</comment>
<dbReference type="PROSITE" id="PS00761">
    <property type="entry name" value="SPASE_I_3"/>
    <property type="match status" value="1"/>
</dbReference>
<evidence type="ECO:0000259" key="9">
    <source>
        <dbReference type="Pfam" id="PF10502"/>
    </source>
</evidence>
<dbReference type="GO" id="GO:0009003">
    <property type="term" value="F:signal peptidase activity"/>
    <property type="evidence" value="ECO:0007669"/>
    <property type="project" value="UniProtKB-EC"/>
</dbReference>
<accession>A0ABW8PXU0</accession>
<evidence type="ECO:0000256" key="5">
    <source>
        <dbReference type="ARBA" id="ARBA00022670"/>
    </source>
</evidence>
<evidence type="ECO:0000256" key="4">
    <source>
        <dbReference type="ARBA" id="ARBA00019232"/>
    </source>
</evidence>
<evidence type="ECO:0000256" key="3">
    <source>
        <dbReference type="ARBA" id="ARBA00013208"/>
    </source>
</evidence>
<keyword evidence="5 7" id="KW-0645">Protease</keyword>
<proteinExistence type="inferred from homology"/>
<evidence type="ECO:0000313" key="11">
    <source>
        <dbReference type="Proteomes" id="UP001621714"/>
    </source>
</evidence>